<dbReference type="SUPFAM" id="SSF143113">
    <property type="entry name" value="NAP-like"/>
    <property type="match status" value="1"/>
</dbReference>
<comment type="caution">
    <text evidence="3">The sequence shown here is derived from an EMBL/GenBank/DDBJ whole genome shotgun (WGS) entry which is preliminary data.</text>
</comment>
<comment type="similarity">
    <text evidence="1">Belongs to the nucleosome assembly protein (NAP) family.</text>
</comment>
<protein>
    <submittedName>
        <fullName evidence="3">Uncharacterized protein</fullName>
    </submittedName>
</protein>
<keyword evidence="4" id="KW-1185">Reference proteome</keyword>
<reference evidence="3" key="1">
    <citation type="submission" date="2022-03" db="EMBL/GenBank/DDBJ databases">
        <title>Genomic analyses of argali, domestic sheep and their hybrids provide insights into chromosomal evolution, heterosis and genetic basis of agronomic traits.</title>
        <authorList>
            <person name="Li M."/>
        </authorList>
    </citation>
    <scope>NUCLEOTIDE SEQUENCE</scope>
    <source>
        <strain evidence="3">CAU-MHL-2022a</strain>
        <tissue evidence="3">Skin</tissue>
    </source>
</reference>
<gene>
    <name evidence="3" type="ORF">MG293_005144</name>
</gene>
<feature type="compositionally biased region" description="Basic and acidic residues" evidence="2">
    <location>
        <begin position="77"/>
        <end position="92"/>
    </location>
</feature>
<evidence type="ECO:0000256" key="1">
    <source>
        <dbReference type="ARBA" id="ARBA00009947"/>
    </source>
</evidence>
<dbReference type="GO" id="GO:0005634">
    <property type="term" value="C:nucleus"/>
    <property type="evidence" value="ECO:0007669"/>
    <property type="project" value="InterPro"/>
</dbReference>
<dbReference type="InterPro" id="IPR002164">
    <property type="entry name" value="NAP_family"/>
</dbReference>
<sequence length="171" mass="19645">MQSERDDSDPFFSKEPEIISSTGCEIYWKDGKDLTLKTLRLQKCEGPEEASDYQYEESDEEVQEAEGGEEDSDEKPEEGPEKDLDPAKDSPRKPRRLLLKLCPFIHRTPSSWQPGDLRLPIKEVQNDVRKSEEAGLDVKLEFPGRIAVVALQEQDPVEQQEYNDAQHLWTP</sequence>
<evidence type="ECO:0000313" key="3">
    <source>
        <dbReference type="EMBL" id="KAI4544878.1"/>
    </source>
</evidence>
<evidence type="ECO:0000313" key="4">
    <source>
        <dbReference type="Proteomes" id="UP001214576"/>
    </source>
</evidence>
<dbReference type="Pfam" id="PF00956">
    <property type="entry name" value="NAP"/>
    <property type="match status" value="1"/>
</dbReference>
<dbReference type="EMBL" id="JAKZEL010000003">
    <property type="protein sequence ID" value="KAI4544878.1"/>
    <property type="molecule type" value="Genomic_DNA"/>
</dbReference>
<feature type="region of interest" description="Disordered" evidence="2">
    <location>
        <begin position="45"/>
        <end position="95"/>
    </location>
</feature>
<dbReference type="GO" id="GO:0006334">
    <property type="term" value="P:nucleosome assembly"/>
    <property type="evidence" value="ECO:0007669"/>
    <property type="project" value="InterPro"/>
</dbReference>
<feature type="compositionally biased region" description="Acidic residues" evidence="2">
    <location>
        <begin position="47"/>
        <end position="76"/>
    </location>
</feature>
<proteinExistence type="inferred from homology"/>
<organism evidence="3 4">
    <name type="scientific">Ovis ammon polii</name>
    <dbReference type="NCBI Taxonomy" id="230172"/>
    <lineage>
        <taxon>Eukaryota</taxon>
        <taxon>Metazoa</taxon>
        <taxon>Chordata</taxon>
        <taxon>Craniata</taxon>
        <taxon>Vertebrata</taxon>
        <taxon>Euteleostomi</taxon>
        <taxon>Mammalia</taxon>
        <taxon>Eutheria</taxon>
        <taxon>Laurasiatheria</taxon>
        <taxon>Artiodactyla</taxon>
        <taxon>Ruminantia</taxon>
        <taxon>Pecora</taxon>
        <taxon>Bovidae</taxon>
        <taxon>Caprinae</taxon>
        <taxon>Ovis</taxon>
    </lineage>
</organism>
<evidence type="ECO:0000256" key="2">
    <source>
        <dbReference type="SAM" id="MobiDB-lite"/>
    </source>
</evidence>
<accession>A0AAD4UCY6</accession>
<name>A0AAD4UCY6_OVIAM</name>
<dbReference type="InterPro" id="IPR037231">
    <property type="entry name" value="NAP-like_sf"/>
</dbReference>
<dbReference type="AlphaFoldDB" id="A0AAD4UCY6"/>
<dbReference type="Proteomes" id="UP001214576">
    <property type="component" value="Unassembled WGS sequence"/>
</dbReference>